<dbReference type="Pfam" id="PF01648">
    <property type="entry name" value="ACPS"/>
    <property type="match status" value="1"/>
</dbReference>
<dbReference type="Pfam" id="PF22624">
    <property type="entry name" value="AASDHPPT_N"/>
    <property type="match status" value="1"/>
</dbReference>
<evidence type="ECO:0000256" key="4">
    <source>
        <dbReference type="ARBA" id="ARBA00022723"/>
    </source>
</evidence>
<organism evidence="8 9">
    <name type="scientific">Orenia metallireducens</name>
    <dbReference type="NCBI Taxonomy" id="1413210"/>
    <lineage>
        <taxon>Bacteria</taxon>
        <taxon>Bacillati</taxon>
        <taxon>Bacillota</taxon>
        <taxon>Clostridia</taxon>
        <taxon>Halanaerobiales</taxon>
        <taxon>Halobacteroidaceae</taxon>
        <taxon>Orenia</taxon>
    </lineage>
</organism>
<evidence type="ECO:0000256" key="3">
    <source>
        <dbReference type="ARBA" id="ARBA00022679"/>
    </source>
</evidence>
<dbReference type="AlphaFoldDB" id="A0A285HH07"/>
<dbReference type="Proteomes" id="UP000219573">
    <property type="component" value="Unassembled WGS sequence"/>
</dbReference>
<dbReference type="InterPro" id="IPR055066">
    <property type="entry name" value="AASDHPPT_N"/>
</dbReference>
<accession>A0A285HH07</accession>
<comment type="similarity">
    <text evidence="2">Belongs to the P-Pant transferase superfamily. Gsp/Sfp/HetI/AcpT family.</text>
</comment>
<evidence type="ECO:0000256" key="5">
    <source>
        <dbReference type="ARBA" id="ARBA00022842"/>
    </source>
</evidence>
<reference evidence="9" key="1">
    <citation type="submission" date="2017-09" db="EMBL/GenBank/DDBJ databases">
        <authorList>
            <person name="Varghese N."/>
            <person name="Submissions S."/>
        </authorList>
    </citation>
    <scope>NUCLEOTIDE SEQUENCE [LARGE SCALE GENOMIC DNA]</scope>
    <source>
        <strain evidence="9">MSL47</strain>
    </source>
</reference>
<proteinExistence type="inferred from homology"/>
<keyword evidence="5" id="KW-0460">Magnesium</keyword>
<evidence type="ECO:0000313" key="9">
    <source>
        <dbReference type="Proteomes" id="UP000219573"/>
    </source>
</evidence>
<evidence type="ECO:0000259" key="7">
    <source>
        <dbReference type="Pfam" id="PF22624"/>
    </source>
</evidence>
<dbReference type="SUPFAM" id="SSF56214">
    <property type="entry name" value="4'-phosphopantetheinyl transferase"/>
    <property type="match status" value="2"/>
</dbReference>
<sequence>MLEIFSVKLEACIDDLKFKKMISLVSLEKQKSIKKYLKKEDAYRTVLGELLIRKVISHRLKIDNQEIEFENNKYGKPFLKKYSNFYFNISHSGEWIVCAVDNKSIGIDIERIEPIDLEIAKKFFSKKEYIDLISQKKENKLSCFYDLWTLKESYIKAVGKGLFLPLDSFIVRRIDNQNISLKVSNNLGRYFFRMYDIDTEYKLAVCACSNYFPDKIIRKELLDLI</sequence>
<dbReference type="PANTHER" id="PTHR12215">
    <property type="entry name" value="PHOSPHOPANTETHEINE TRANSFERASE"/>
    <property type="match status" value="1"/>
</dbReference>
<dbReference type="NCBIfam" id="TIGR00556">
    <property type="entry name" value="pantethn_trn"/>
    <property type="match status" value="1"/>
</dbReference>
<dbReference type="OrthoDB" id="9808281at2"/>
<feature type="domain" description="4'-phosphopantetheinyl transferase" evidence="6">
    <location>
        <begin position="104"/>
        <end position="206"/>
    </location>
</feature>
<dbReference type="InterPro" id="IPR037143">
    <property type="entry name" value="4-PPantetheinyl_Trfase_dom_sf"/>
</dbReference>
<dbReference type="GO" id="GO:0005829">
    <property type="term" value="C:cytosol"/>
    <property type="evidence" value="ECO:0007669"/>
    <property type="project" value="TreeGrafter"/>
</dbReference>
<gene>
    <name evidence="8" type="ORF">SAMN06265827_11911</name>
</gene>
<dbReference type="InterPro" id="IPR004568">
    <property type="entry name" value="Ppantetheine-prot_Trfase_dom"/>
</dbReference>
<dbReference type="EMBL" id="OBDZ01000019">
    <property type="protein sequence ID" value="SNY34957.1"/>
    <property type="molecule type" value="Genomic_DNA"/>
</dbReference>
<dbReference type="RefSeq" id="WP_097018472.1">
    <property type="nucleotide sequence ID" value="NZ_OBDZ01000019.1"/>
</dbReference>
<dbReference type="GO" id="GO:0019878">
    <property type="term" value="P:lysine biosynthetic process via aminoadipic acid"/>
    <property type="evidence" value="ECO:0007669"/>
    <property type="project" value="TreeGrafter"/>
</dbReference>
<evidence type="ECO:0000256" key="2">
    <source>
        <dbReference type="ARBA" id="ARBA00010990"/>
    </source>
</evidence>
<keyword evidence="4" id="KW-0479">Metal-binding</keyword>
<dbReference type="Gene3D" id="3.90.470.20">
    <property type="entry name" value="4'-phosphopantetheinyl transferase domain"/>
    <property type="match status" value="2"/>
</dbReference>
<dbReference type="GO" id="GO:0006633">
    <property type="term" value="P:fatty acid biosynthetic process"/>
    <property type="evidence" value="ECO:0007669"/>
    <property type="project" value="InterPro"/>
</dbReference>
<comment type="cofactor">
    <cofactor evidence="1">
        <name>Mg(2+)</name>
        <dbReference type="ChEBI" id="CHEBI:18420"/>
    </cofactor>
</comment>
<keyword evidence="3 8" id="KW-0808">Transferase</keyword>
<protein>
    <submittedName>
        <fullName evidence="8">4'-phosphopantetheinyl transferase</fullName>
    </submittedName>
</protein>
<dbReference type="InterPro" id="IPR050559">
    <property type="entry name" value="P-Pant_transferase_sf"/>
</dbReference>
<evidence type="ECO:0000256" key="1">
    <source>
        <dbReference type="ARBA" id="ARBA00001946"/>
    </source>
</evidence>
<dbReference type="GO" id="GO:0008897">
    <property type="term" value="F:holo-[acyl-carrier-protein] synthase activity"/>
    <property type="evidence" value="ECO:0007669"/>
    <property type="project" value="InterPro"/>
</dbReference>
<name>A0A285HH07_9FIRM</name>
<evidence type="ECO:0000313" key="8">
    <source>
        <dbReference type="EMBL" id="SNY34957.1"/>
    </source>
</evidence>
<feature type="domain" description="4'-phosphopantetheinyl transferase N-terminal" evidence="7">
    <location>
        <begin position="17"/>
        <end position="100"/>
    </location>
</feature>
<dbReference type="GO" id="GO:0000287">
    <property type="term" value="F:magnesium ion binding"/>
    <property type="evidence" value="ECO:0007669"/>
    <property type="project" value="InterPro"/>
</dbReference>
<keyword evidence="9" id="KW-1185">Reference proteome</keyword>
<evidence type="ECO:0000259" key="6">
    <source>
        <dbReference type="Pfam" id="PF01648"/>
    </source>
</evidence>
<dbReference type="InterPro" id="IPR008278">
    <property type="entry name" value="4-PPantetheinyl_Trfase_dom"/>
</dbReference>
<dbReference type="PANTHER" id="PTHR12215:SF10">
    <property type="entry name" value="L-AMINOADIPATE-SEMIALDEHYDE DEHYDROGENASE-PHOSPHOPANTETHEINYL TRANSFERASE"/>
    <property type="match status" value="1"/>
</dbReference>